<comment type="caution">
    <text evidence="2">The sequence shown here is derived from an EMBL/GenBank/DDBJ whole genome shotgun (WGS) entry which is preliminary data.</text>
</comment>
<evidence type="ECO:0000313" key="3">
    <source>
        <dbReference type="Proteomes" id="UP000636709"/>
    </source>
</evidence>
<dbReference type="AlphaFoldDB" id="A0A835BP32"/>
<feature type="compositionally biased region" description="Pro residues" evidence="1">
    <location>
        <begin position="169"/>
        <end position="183"/>
    </location>
</feature>
<gene>
    <name evidence="2" type="ORF">HU200_031833</name>
</gene>
<proteinExistence type="predicted"/>
<feature type="compositionally biased region" description="Low complexity" evidence="1">
    <location>
        <begin position="7"/>
        <end position="32"/>
    </location>
</feature>
<dbReference type="EMBL" id="JACEFO010001777">
    <property type="protein sequence ID" value="KAF8703746.1"/>
    <property type="molecule type" value="Genomic_DNA"/>
</dbReference>
<feature type="compositionally biased region" description="Polar residues" evidence="1">
    <location>
        <begin position="65"/>
        <end position="76"/>
    </location>
</feature>
<reference evidence="2" key="1">
    <citation type="submission" date="2020-07" db="EMBL/GenBank/DDBJ databases">
        <title>Genome sequence and genetic diversity analysis of an under-domesticated orphan crop, white fonio (Digitaria exilis).</title>
        <authorList>
            <person name="Bennetzen J.L."/>
            <person name="Chen S."/>
            <person name="Ma X."/>
            <person name="Wang X."/>
            <person name="Yssel A.E.J."/>
            <person name="Chaluvadi S.R."/>
            <person name="Johnson M."/>
            <person name="Gangashetty P."/>
            <person name="Hamidou F."/>
            <person name="Sanogo M.D."/>
            <person name="Zwaenepoel A."/>
            <person name="Wallace J."/>
            <person name="Van De Peer Y."/>
            <person name="Van Deynze A."/>
        </authorList>
    </citation>
    <scope>NUCLEOTIDE SEQUENCE</scope>
    <source>
        <tissue evidence="2">Leaves</tissue>
    </source>
</reference>
<dbReference type="OrthoDB" id="1551848at2759"/>
<dbReference type="Proteomes" id="UP000636709">
    <property type="component" value="Unassembled WGS sequence"/>
</dbReference>
<feature type="compositionally biased region" description="Polar residues" evidence="1">
    <location>
        <begin position="142"/>
        <end position="151"/>
    </location>
</feature>
<protein>
    <submittedName>
        <fullName evidence="2">Uncharacterized protein</fullName>
    </submittedName>
</protein>
<sequence length="231" mass="23620">MTTAIVSPSGRPRLSPSLPLAPPLAAFAFPAPTTTGRRHVGHEPRDSSQASTHGTWNPCPHRGSTRTFSPSANSPRQMAHTSSSSPSSAPPPSHTSTGMLRSARFLIPRAQDAPPDADADAPSPPAPAPRPPHRSAHRASELSPTANSSAKKSAARMITMLVSKLASPGPGPGAAAPPSPPPVAFTAAALPADAAGFLTTGDASESRRSMAPALDHARSHQPPRARTDAPS</sequence>
<feature type="region of interest" description="Disordered" evidence="1">
    <location>
        <begin position="198"/>
        <end position="231"/>
    </location>
</feature>
<accession>A0A835BP32</accession>
<feature type="region of interest" description="Disordered" evidence="1">
    <location>
        <begin position="1"/>
        <end position="184"/>
    </location>
</feature>
<evidence type="ECO:0000313" key="2">
    <source>
        <dbReference type="EMBL" id="KAF8703746.1"/>
    </source>
</evidence>
<keyword evidence="3" id="KW-1185">Reference proteome</keyword>
<evidence type="ECO:0000256" key="1">
    <source>
        <dbReference type="SAM" id="MobiDB-lite"/>
    </source>
</evidence>
<name>A0A835BP32_9POAL</name>
<organism evidence="2 3">
    <name type="scientific">Digitaria exilis</name>
    <dbReference type="NCBI Taxonomy" id="1010633"/>
    <lineage>
        <taxon>Eukaryota</taxon>
        <taxon>Viridiplantae</taxon>
        <taxon>Streptophyta</taxon>
        <taxon>Embryophyta</taxon>
        <taxon>Tracheophyta</taxon>
        <taxon>Spermatophyta</taxon>
        <taxon>Magnoliopsida</taxon>
        <taxon>Liliopsida</taxon>
        <taxon>Poales</taxon>
        <taxon>Poaceae</taxon>
        <taxon>PACMAD clade</taxon>
        <taxon>Panicoideae</taxon>
        <taxon>Panicodae</taxon>
        <taxon>Paniceae</taxon>
        <taxon>Anthephorinae</taxon>
        <taxon>Digitaria</taxon>
    </lineage>
</organism>